<proteinExistence type="predicted"/>
<dbReference type="EMBL" id="SDMP01000003">
    <property type="protein sequence ID" value="RYR70497.1"/>
    <property type="molecule type" value="Genomic_DNA"/>
</dbReference>
<dbReference type="AlphaFoldDB" id="A0A445E503"/>
<accession>A0A445E503</accession>
<sequence length="184" mass="21196">MFCGCTRWFSWTRITSRSEGVTALHPVLLLPGIFNGGLELWEGRPCAQPLFRNPLWPPTFAQFFKRPLCYLEHLSLHNETGMDPPGIRVRAVPGLNNNVFEHQQEIACDDVWTEHDEMSRESTQTVATEKVYTARTVIDLLNFAASKTMKRAKAHFYHGIAENLDDPKYAHYRYWSNPLETKKG</sequence>
<name>A0A445E503_ARAHY</name>
<comment type="caution">
    <text evidence="1">The sequence shown here is derived from an EMBL/GenBank/DDBJ whole genome shotgun (WGS) entry which is preliminary data.</text>
</comment>
<evidence type="ECO:0000313" key="2">
    <source>
        <dbReference type="Proteomes" id="UP000289738"/>
    </source>
</evidence>
<evidence type="ECO:0000313" key="1">
    <source>
        <dbReference type="EMBL" id="RYR70497.1"/>
    </source>
</evidence>
<keyword evidence="2" id="KW-1185">Reference proteome</keyword>
<dbReference type="STRING" id="3818.A0A445E503"/>
<protein>
    <submittedName>
        <fullName evidence="1">Uncharacterized protein</fullName>
    </submittedName>
</protein>
<reference evidence="1 2" key="1">
    <citation type="submission" date="2019-01" db="EMBL/GenBank/DDBJ databases">
        <title>Sequencing of cultivated peanut Arachis hypogaea provides insights into genome evolution and oil improvement.</title>
        <authorList>
            <person name="Chen X."/>
        </authorList>
    </citation>
    <scope>NUCLEOTIDE SEQUENCE [LARGE SCALE GENOMIC DNA]</scope>
    <source>
        <strain evidence="2">cv. Fuhuasheng</strain>
        <tissue evidence="1">Leaves</tissue>
    </source>
</reference>
<gene>
    <name evidence="1" type="ORF">Ahy_A03g016987</name>
</gene>
<dbReference type="PANTHER" id="PTHR11440">
    <property type="entry name" value="LECITHIN-CHOLESTEROL ACYLTRANSFERASE-RELATED"/>
    <property type="match status" value="1"/>
</dbReference>
<dbReference type="Proteomes" id="UP000289738">
    <property type="component" value="Chromosome A03"/>
</dbReference>
<organism evidence="1 2">
    <name type="scientific">Arachis hypogaea</name>
    <name type="common">Peanut</name>
    <dbReference type="NCBI Taxonomy" id="3818"/>
    <lineage>
        <taxon>Eukaryota</taxon>
        <taxon>Viridiplantae</taxon>
        <taxon>Streptophyta</taxon>
        <taxon>Embryophyta</taxon>
        <taxon>Tracheophyta</taxon>
        <taxon>Spermatophyta</taxon>
        <taxon>Magnoliopsida</taxon>
        <taxon>eudicotyledons</taxon>
        <taxon>Gunneridae</taxon>
        <taxon>Pentapetalae</taxon>
        <taxon>rosids</taxon>
        <taxon>fabids</taxon>
        <taxon>Fabales</taxon>
        <taxon>Fabaceae</taxon>
        <taxon>Papilionoideae</taxon>
        <taxon>50 kb inversion clade</taxon>
        <taxon>dalbergioids sensu lato</taxon>
        <taxon>Dalbergieae</taxon>
        <taxon>Pterocarpus clade</taxon>
        <taxon>Arachis</taxon>
    </lineage>
</organism>